<dbReference type="SMART" id="SM01003">
    <property type="entry name" value="AlaDh_PNT_N"/>
    <property type="match status" value="1"/>
</dbReference>
<feature type="domain" description="Alanine dehydrogenase/pyridine nucleotide transhydrogenase N-terminal" evidence="16">
    <location>
        <begin position="502"/>
        <end position="640"/>
    </location>
</feature>
<feature type="compositionally biased region" description="Basic and acidic residues" evidence="13">
    <location>
        <begin position="882"/>
        <end position="897"/>
    </location>
</feature>
<keyword evidence="7" id="KW-0521">NADP</keyword>
<dbReference type="Gene3D" id="3.40.50.720">
    <property type="entry name" value="NAD(P)-binding Rossmann-like Domain"/>
    <property type="match status" value="2"/>
</dbReference>
<evidence type="ECO:0000256" key="8">
    <source>
        <dbReference type="ARBA" id="ARBA00022967"/>
    </source>
</evidence>
<dbReference type="AlphaFoldDB" id="A0A1R2BAV6"/>
<dbReference type="GO" id="GO:0006740">
    <property type="term" value="P:NADPH regeneration"/>
    <property type="evidence" value="ECO:0007669"/>
    <property type="project" value="TreeGrafter"/>
</dbReference>
<keyword evidence="3" id="KW-1003">Cell membrane</keyword>
<dbReference type="Pfam" id="PF05222">
    <property type="entry name" value="AlaDh_PNT_N"/>
    <property type="match status" value="1"/>
</dbReference>
<evidence type="ECO:0000256" key="2">
    <source>
        <dbReference type="ARBA" id="ARBA00012943"/>
    </source>
</evidence>
<gene>
    <name evidence="17" type="ORF">SteCoe_27521</name>
</gene>
<dbReference type="Pfam" id="PF02233">
    <property type="entry name" value="PNTB"/>
    <property type="match status" value="1"/>
</dbReference>
<dbReference type="GO" id="GO:0008750">
    <property type="term" value="F:proton-translocating NAD(P)+ transhydrogenase activity"/>
    <property type="evidence" value="ECO:0007669"/>
    <property type="project" value="UniProtKB-EC"/>
</dbReference>
<feature type="compositionally biased region" description="Acidic residues" evidence="13">
    <location>
        <begin position="470"/>
        <end position="484"/>
    </location>
</feature>
<keyword evidence="6" id="KW-0547">Nucleotide-binding</keyword>
<feature type="domain" description="Alanine dehydrogenase/pyridine nucleotide transhydrogenase NAD(H)-binding" evidence="15">
    <location>
        <begin position="649"/>
        <end position="814"/>
    </location>
</feature>
<dbReference type="EC" id="7.1.1.1" evidence="2"/>
<dbReference type="Pfam" id="PF12769">
    <property type="entry name" value="PNTB_4TM"/>
    <property type="match status" value="1"/>
</dbReference>
<evidence type="ECO:0000256" key="1">
    <source>
        <dbReference type="ARBA" id="ARBA00004429"/>
    </source>
</evidence>
<keyword evidence="5 14" id="KW-0812">Transmembrane</keyword>
<feature type="transmembrane region" description="Helical" evidence="14">
    <location>
        <begin position="32"/>
        <end position="50"/>
    </location>
</feature>
<evidence type="ECO:0000256" key="9">
    <source>
        <dbReference type="ARBA" id="ARBA00022989"/>
    </source>
</evidence>
<dbReference type="InterPro" id="IPR007698">
    <property type="entry name" value="AlaDH/PNT_NAD(H)-bd"/>
</dbReference>
<feature type="region of interest" description="Disordered" evidence="13">
    <location>
        <begin position="872"/>
        <end position="897"/>
    </location>
</feature>
<proteinExistence type="predicted"/>
<dbReference type="SUPFAM" id="SSF52283">
    <property type="entry name" value="Formate/glycerate dehydrogenase catalytic domain-like"/>
    <property type="match status" value="1"/>
</dbReference>
<feature type="transmembrane region" description="Helical" evidence="14">
    <location>
        <begin position="905"/>
        <end position="927"/>
    </location>
</feature>
<keyword evidence="11 14" id="KW-0472">Membrane</keyword>
<dbReference type="EMBL" id="MPUH01000800">
    <property type="protein sequence ID" value="OMJ73730.1"/>
    <property type="molecule type" value="Genomic_DNA"/>
</dbReference>
<dbReference type="SUPFAM" id="SSF52467">
    <property type="entry name" value="DHS-like NAD/FAD-binding domain"/>
    <property type="match status" value="1"/>
</dbReference>
<feature type="transmembrane region" description="Helical" evidence="14">
    <location>
        <begin position="933"/>
        <end position="954"/>
    </location>
</feature>
<dbReference type="NCBIfam" id="TIGR00561">
    <property type="entry name" value="pntA"/>
    <property type="match status" value="1"/>
</dbReference>
<dbReference type="InterPro" id="IPR024605">
    <property type="entry name" value="NADP_transhyd_a_C"/>
</dbReference>
<keyword evidence="18" id="KW-1185">Reference proteome</keyword>
<evidence type="ECO:0000259" key="15">
    <source>
        <dbReference type="SMART" id="SM01002"/>
    </source>
</evidence>
<comment type="subcellular location">
    <subcellularLocation>
        <location evidence="1">Cell inner membrane</location>
        <topology evidence="1">Multi-pass membrane protein</topology>
    </subcellularLocation>
</comment>
<dbReference type="Gene3D" id="3.40.50.1220">
    <property type="entry name" value="TPP-binding domain"/>
    <property type="match status" value="1"/>
</dbReference>
<organism evidence="17 18">
    <name type="scientific">Stentor coeruleus</name>
    <dbReference type="NCBI Taxonomy" id="5963"/>
    <lineage>
        <taxon>Eukaryota</taxon>
        <taxon>Sar</taxon>
        <taxon>Alveolata</taxon>
        <taxon>Ciliophora</taxon>
        <taxon>Postciliodesmatophora</taxon>
        <taxon>Heterotrichea</taxon>
        <taxon>Heterotrichida</taxon>
        <taxon>Stentoridae</taxon>
        <taxon>Stentor</taxon>
    </lineage>
</organism>
<dbReference type="InterPro" id="IPR034300">
    <property type="entry name" value="PNTB-like"/>
</dbReference>
<evidence type="ECO:0000256" key="14">
    <source>
        <dbReference type="SAM" id="Phobius"/>
    </source>
</evidence>
<reference evidence="17 18" key="1">
    <citation type="submission" date="2016-11" db="EMBL/GenBank/DDBJ databases">
        <title>The macronuclear genome of Stentor coeruleus: a giant cell with tiny introns.</title>
        <authorList>
            <person name="Slabodnick M."/>
            <person name="Ruby J.G."/>
            <person name="Reiff S.B."/>
            <person name="Swart E.C."/>
            <person name="Gosai S."/>
            <person name="Prabakaran S."/>
            <person name="Witkowska E."/>
            <person name="Larue G.E."/>
            <person name="Fisher S."/>
            <person name="Freeman R.M."/>
            <person name="Gunawardena J."/>
            <person name="Chu W."/>
            <person name="Stover N.A."/>
            <person name="Gregory B.D."/>
            <person name="Nowacki M."/>
            <person name="Derisi J."/>
            <person name="Roy S.W."/>
            <person name="Marshall W.F."/>
            <person name="Sood P."/>
        </authorList>
    </citation>
    <scope>NUCLEOTIDE SEQUENCE [LARGE SCALE GENOMIC DNA]</scope>
    <source>
        <strain evidence="17">WM001</strain>
    </source>
</reference>
<dbReference type="Pfam" id="PF01262">
    <property type="entry name" value="AlaDh_PNT_C"/>
    <property type="match status" value="1"/>
</dbReference>
<dbReference type="OrthoDB" id="293646at2759"/>
<keyword evidence="9 14" id="KW-1133">Transmembrane helix</keyword>
<evidence type="ECO:0000256" key="13">
    <source>
        <dbReference type="SAM" id="MobiDB-lite"/>
    </source>
</evidence>
<feature type="transmembrane region" description="Helical" evidence="14">
    <location>
        <begin position="6"/>
        <end position="25"/>
    </location>
</feature>
<comment type="caution">
    <text evidence="17">The sequence shown here is derived from an EMBL/GenBank/DDBJ whole genome shotgun (WGS) entry which is preliminary data.</text>
</comment>
<evidence type="ECO:0000256" key="7">
    <source>
        <dbReference type="ARBA" id="ARBA00022857"/>
    </source>
</evidence>
<dbReference type="CDD" id="cd05304">
    <property type="entry name" value="Rubrum_tdh"/>
    <property type="match status" value="1"/>
</dbReference>
<dbReference type="InterPro" id="IPR026255">
    <property type="entry name" value="NADP_transhyd_a"/>
</dbReference>
<evidence type="ECO:0000313" key="18">
    <source>
        <dbReference type="Proteomes" id="UP000187209"/>
    </source>
</evidence>
<evidence type="ECO:0000256" key="11">
    <source>
        <dbReference type="ARBA" id="ARBA00023136"/>
    </source>
</evidence>
<feature type="transmembrane region" description="Helical" evidence="14">
    <location>
        <begin position="993"/>
        <end position="1014"/>
    </location>
</feature>
<feature type="transmembrane region" description="Helical" evidence="14">
    <location>
        <begin position="56"/>
        <end position="76"/>
    </location>
</feature>
<dbReference type="InterPro" id="IPR036291">
    <property type="entry name" value="NAD(P)-bd_dom_sf"/>
</dbReference>
<dbReference type="SUPFAM" id="SSF51735">
    <property type="entry name" value="NAD(P)-binding Rossmann-fold domains"/>
    <property type="match status" value="1"/>
</dbReference>
<evidence type="ECO:0000256" key="6">
    <source>
        <dbReference type="ARBA" id="ARBA00022741"/>
    </source>
</evidence>
<dbReference type="Proteomes" id="UP000187209">
    <property type="component" value="Unassembled WGS sequence"/>
</dbReference>
<dbReference type="InterPro" id="IPR029035">
    <property type="entry name" value="DHS-like_NAD/FAD-binding_dom"/>
</dbReference>
<dbReference type="SMART" id="SM01002">
    <property type="entry name" value="AlaDh_PNT_C"/>
    <property type="match status" value="1"/>
</dbReference>
<keyword evidence="4" id="KW-0997">Cell inner membrane</keyword>
<name>A0A1R2BAV6_9CILI</name>
<evidence type="ECO:0000256" key="4">
    <source>
        <dbReference type="ARBA" id="ARBA00022519"/>
    </source>
</evidence>
<feature type="transmembrane region" description="Helical" evidence="14">
    <location>
        <begin position="184"/>
        <end position="206"/>
    </location>
</feature>
<dbReference type="NCBIfam" id="NF006942">
    <property type="entry name" value="PRK09424.1"/>
    <property type="match status" value="1"/>
</dbReference>
<evidence type="ECO:0000259" key="16">
    <source>
        <dbReference type="SMART" id="SM01003"/>
    </source>
</evidence>
<feature type="transmembrane region" description="Helical" evidence="14">
    <location>
        <begin position="159"/>
        <end position="178"/>
    </location>
</feature>
<evidence type="ECO:0000256" key="5">
    <source>
        <dbReference type="ARBA" id="ARBA00022692"/>
    </source>
</evidence>
<evidence type="ECO:0000256" key="10">
    <source>
        <dbReference type="ARBA" id="ARBA00023027"/>
    </source>
</evidence>
<feature type="transmembrane region" description="Helical" evidence="14">
    <location>
        <begin position="961"/>
        <end position="981"/>
    </location>
</feature>
<evidence type="ECO:0000313" key="17">
    <source>
        <dbReference type="EMBL" id="OMJ73730.1"/>
    </source>
</evidence>
<sequence>MDEFVIGAYMVCAILFVLALGGLSSQKTSKSGNLYGIVAMTLAIIATFFHEDFESNYAFFFPLFIVGGAIGTWMALRVEMIGMPQMVAALHSFVGLAATLVSFSHYLLHTSQDNLAIIETNIGVFIGAITFTGSVVAWGKLDEKIRSAPLILFGWGRHVINIVSVLACITLAIIYGLSSEVLDRSMLLLANAVISGFIGWHLVMAIGGADMPVVVSMLNSYSGWATSASGFLLENELLIITGALIGSSGAILSYIMCRAMNRSFFSVIAGGFGQGTSSANAGPALKGETKTTDLDNIVKKLKEAKRIVIVPGYGMAAAKCQYTLAKLAEFLVGKKKKVLFCIHPVAGRLPGHMNVLLAEADVDYSYVKEMDEVNDDFDKTDVVLVVGANDIVNLDALENPSSPIAGMPVCKVWNSKMVIVFKRGSGSGYAGIDNPLFFRDNCFMYYGDAEPSVRGILNAVTELGDKFGEDNDSGENPGTDDDQEPTQVVEEKVIPEPSMTLGVPKETFLLERRVAVTPKTVSKFRQLGFAVKIQSEAGQGATFSDESYINAGAEIVSQADAWACDIVLKVRQLDQENDEQNNINPNTQCLVSYAYPATNKIFLQTIAETNPRLTYLAMDCVPRISKAQKLDSLSSMANIGGYRAVMEAFQYFQKCPKPMVTAAGKLPPAQVLVIGAGVAGLSAIGYCKSLGCLVKAMDTRSAAKSDAESMGAKFVQVEMKEEGSTAAGYAREMSAEYQKAQYELTKNTAKIVDIIITTALIPGRKAPILLSEEIVQGMQPGSVIVDMAAEMGGNCALTKPGEVYTTNNGVIIIGFIDLVSRMAPQSSELYANNLYHLLDNLGGASKFAVNLEDEIISSMCVVNNGQVTWSPSKPLPPVSAKPKSDEKPDTEKVPSKKTGDCEWDFWVKSEFLIISLLLIGLFIGISYSTTSDFMSLMMTFVLAVFIGYMVIWNVSPALHTPLMSVTNAIAGIIVIGAMMCLEPESGDIDIGSILGMLSVLFASINIWGGFIVTYRMLQMFKTQNHETETKHK</sequence>
<evidence type="ECO:0000256" key="3">
    <source>
        <dbReference type="ARBA" id="ARBA00022475"/>
    </source>
</evidence>
<dbReference type="GO" id="GO:0005886">
    <property type="term" value="C:plasma membrane"/>
    <property type="evidence" value="ECO:0007669"/>
    <property type="project" value="UniProtKB-SubCell"/>
</dbReference>
<dbReference type="PANTHER" id="PTHR10160">
    <property type="entry name" value="NAD(P) TRANSHYDROGENASE"/>
    <property type="match status" value="1"/>
</dbReference>
<keyword evidence="10" id="KW-0520">NAD</keyword>
<feature type="transmembrane region" description="Helical" evidence="14">
    <location>
        <begin position="120"/>
        <end position="138"/>
    </location>
</feature>
<comment type="catalytic activity">
    <reaction evidence="12">
        <text>NAD(+) + NADPH + H(+)(in) = NADH + NADP(+) + H(+)(out)</text>
        <dbReference type="Rhea" id="RHEA:47992"/>
        <dbReference type="ChEBI" id="CHEBI:15378"/>
        <dbReference type="ChEBI" id="CHEBI:57540"/>
        <dbReference type="ChEBI" id="CHEBI:57783"/>
        <dbReference type="ChEBI" id="CHEBI:57945"/>
        <dbReference type="ChEBI" id="CHEBI:58349"/>
        <dbReference type="EC" id="7.1.1.1"/>
    </reaction>
</comment>
<accession>A0A1R2BAV6</accession>
<keyword evidence="8" id="KW-1278">Translocase</keyword>
<dbReference type="PANTHER" id="PTHR10160:SF19">
    <property type="entry name" value="PROTON-TRANSLOCATING NAD(P)(+) TRANSHYDROGENASE"/>
    <property type="match status" value="1"/>
</dbReference>
<feature type="transmembrane region" description="Helical" evidence="14">
    <location>
        <begin position="88"/>
        <end position="108"/>
    </location>
</feature>
<dbReference type="GO" id="GO:0050661">
    <property type="term" value="F:NADP binding"/>
    <property type="evidence" value="ECO:0007669"/>
    <property type="project" value="TreeGrafter"/>
</dbReference>
<feature type="region of interest" description="Disordered" evidence="13">
    <location>
        <begin position="465"/>
        <end position="486"/>
    </location>
</feature>
<evidence type="ECO:0000256" key="12">
    <source>
        <dbReference type="ARBA" id="ARBA00048202"/>
    </source>
</evidence>
<dbReference type="InterPro" id="IPR007886">
    <property type="entry name" value="AlaDH/PNT_N"/>
</dbReference>
<feature type="transmembrane region" description="Helical" evidence="14">
    <location>
        <begin position="238"/>
        <end position="257"/>
    </location>
</feature>
<protein>
    <recommendedName>
        <fullName evidence="2">proton-translocating NAD(P)(+) transhydrogenase</fullName>
        <ecNumber evidence="2">7.1.1.1</ecNumber>
    </recommendedName>
</protein>